<dbReference type="Pfam" id="PF00857">
    <property type="entry name" value="Isochorismatase"/>
    <property type="match status" value="1"/>
</dbReference>
<dbReference type="PANTHER" id="PTHR43559:SF1">
    <property type="entry name" value="HYDROLASE"/>
    <property type="match status" value="1"/>
</dbReference>
<reference evidence="2" key="1">
    <citation type="submission" date="2020-02" db="EMBL/GenBank/DDBJ databases">
        <authorList>
            <person name="Meier V. D."/>
        </authorList>
    </citation>
    <scope>NUCLEOTIDE SEQUENCE</scope>
    <source>
        <strain evidence="2">AVDCRST_MAG59</strain>
    </source>
</reference>
<dbReference type="AlphaFoldDB" id="A0A6J4VC07"/>
<dbReference type="InterPro" id="IPR000868">
    <property type="entry name" value="Isochorismatase-like_dom"/>
</dbReference>
<dbReference type="Gene3D" id="3.40.50.850">
    <property type="entry name" value="Isochorismatase-like"/>
    <property type="match status" value="1"/>
</dbReference>
<gene>
    <name evidence="2" type="ORF">AVDCRST_MAG59-3627</name>
</gene>
<dbReference type="InterPro" id="IPR036380">
    <property type="entry name" value="Isochorismatase-like_sf"/>
</dbReference>
<proteinExistence type="predicted"/>
<protein>
    <recommendedName>
        <fullName evidence="1">Isochorismatase-like domain-containing protein</fullName>
    </recommendedName>
</protein>
<dbReference type="InterPro" id="IPR053152">
    <property type="entry name" value="Hydrolase_YcaC-like"/>
</dbReference>
<evidence type="ECO:0000313" key="2">
    <source>
        <dbReference type="EMBL" id="CAA9571918.1"/>
    </source>
</evidence>
<dbReference type="EMBL" id="CADCWF010000258">
    <property type="protein sequence ID" value="CAA9571918.1"/>
    <property type="molecule type" value="Genomic_DNA"/>
</dbReference>
<organism evidence="2">
    <name type="scientific">uncultured Thermomicrobiales bacterium</name>
    <dbReference type="NCBI Taxonomy" id="1645740"/>
    <lineage>
        <taxon>Bacteria</taxon>
        <taxon>Pseudomonadati</taxon>
        <taxon>Thermomicrobiota</taxon>
        <taxon>Thermomicrobia</taxon>
        <taxon>Thermomicrobiales</taxon>
        <taxon>environmental samples</taxon>
    </lineage>
</organism>
<name>A0A6J4VC07_9BACT</name>
<accession>A0A6J4VC07</accession>
<feature type="domain" description="Isochorismatase-like" evidence="1">
    <location>
        <begin position="13"/>
        <end position="163"/>
    </location>
</feature>
<dbReference type="PANTHER" id="PTHR43559">
    <property type="entry name" value="HYDROLASE YCAC-RELATED"/>
    <property type="match status" value="1"/>
</dbReference>
<evidence type="ECO:0000259" key="1">
    <source>
        <dbReference type="Pfam" id="PF00857"/>
    </source>
</evidence>
<dbReference type="SUPFAM" id="SSF52499">
    <property type="entry name" value="Isochorismatase-like hydrolases"/>
    <property type="match status" value="1"/>
</dbReference>
<sequence>MVDRGLVEPDDVAILIIDVQEFFLDGWMAGESGPLLTRLAFLCGLAAAYDLPCLATFEEPVAKKGRLPDRLVPSFPAHGQTFTKWTFDCCGEPAIRDAIAALPQSRIAVAGGETDVCVLQSVLGLLALGKQVILLEDALFSEEPHVGPALRRMEAAGAVPSTVKTLSYELRRSVAAPTLAARLTGRELWAGLPGPEDLPEWRPGW</sequence>